<dbReference type="AlphaFoldDB" id="A0A1C7M705"/>
<feature type="region of interest" description="Disordered" evidence="1">
    <location>
        <begin position="44"/>
        <end position="167"/>
    </location>
</feature>
<feature type="chain" id="PRO_5008888988" evidence="2">
    <location>
        <begin position="21"/>
        <end position="167"/>
    </location>
</feature>
<feature type="compositionally biased region" description="Low complexity" evidence="1">
    <location>
        <begin position="121"/>
        <end position="131"/>
    </location>
</feature>
<dbReference type="EMBL" id="LUGG01000009">
    <property type="protein sequence ID" value="OBZ72680.1"/>
    <property type="molecule type" value="Genomic_DNA"/>
</dbReference>
<proteinExistence type="predicted"/>
<feature type="signal peptide" evidence="2">
    <location>
        <begin position="1"/>
        <end position="20"/>
    </location>
</feature>
<gene>
    <name evidence="3" type="ORF">A0H81_08053</name>
</gene>
<accession>A0A1C7M705</accession>
<dbReference type="Proteomes" id="UP000092993">
    <property type="component" value="Unassembled WGS sequence"/>
</dbReference>
<feature type="compositionally biased region" description="Low complexity" evidence="1">
    <location>
        <begin position="80"/>
        <end position="94"/>
    </location>
</feature>
<evidence type="ECO:0000256" key="1">
    <source>
        <dbReference type="SAM" id="MobiDB-lite"/>
    </source>
</evidence>
<dbReference type="OrthoDB" id="2554033at2759"/>
<comment type="caution">
    <text evidence="3">The sequence shown here is derived from an EMBL/GenBank/DDBJ whole genome shotgun (WGS) entry which is preliminary data.</text>
</comment>
<keyword evidence="4" id="KW-1185">Reference proteome</keyword>
<reference evidence="3 4" key="1">
    <citation type="submission" date="2016-03" db="EMBL/GenBank/DDBJ databases">
        <title>Whole genome sequencing of Grifola frondosa 9006-11.</title>
        <authorList>
            <person name="Min B."/>
            <person name="Park H."/>
            <person name="Kim J.-G."/>
            <person name="Cho H."/>
            <person name="Oh Y.-L."/>
            <person name="Kong W.-S."/>
            <person name="Choi I.-G."/>
        </authorList>
    </citation>
    <scope>NUCLEOTIDE SEQUENCE [LARGE SCALE GENOMIC DNA]</scope>
    <source>
        <strain evidence="3 4">9006-11</strain>
    </source>
</reference>
<protein>
    <submittedName>
        <fullName evidence="3">Uncharacterized protein</fullName>
    </submittedName>
</protein>
<sequence length="167" mass="18083">MMMVVVYNLAVILSHLVVISEPVAEVTFVDLPFPEEFRPPVVEDEEAFDSDRASPKHVRRASTAWAGTQPPPVSNNQQDRAAGLLRRLSLGGSLTAPSIPVQKPHNGSSPRQRSTTPPDMKSTSAAAAAPTRKTRRSNTLAPGTQRPPRAPSPMGERILKGHFDGFN</sequence>
<name>A0A1C7M705_GRIFR</name>
<organism evidence="3 4">
    <name type="scientific">Grifola frondosa</name>
    <name type="common">Maitake</name>
    <name type="synonym">Polyporus frondosus</name>
    <dbReference type="NCBI Taxonomy" id="5627"/>
    <lineage>
        <taxon>Eukaryota</taxon>
        <taxon>Fungi</taxon>
        <taxon>Dikarya</taxon>
        <taxon>Basidiomycota</taxon>
        <taxon>Agaricomycotina</taxon>
        <taxon>Agaricomycetes</taxon>
        <taxon>Polyporales</taxon>
        <taxon>Grifolaceae</taxon>
        <taxon>Grifola</taxon>
    </lineage>
</organism>
<feature type="compositionally biased region" description="Basic and acidic residues" evidence="1">
    <location>
        <begin position="157"/>
        <end position="167"/>
    </location>
</feature>
<evidence type="ECO:0000256" key="2">
    <source>
        <dbReference type="SAM" id="SignalP"/>
    </source>
</evidence>
<feature type="compositionally biased region" description="Polar residues" evidence="1">
    <location>
        <begin position="105"/>
        <end position="117"/>
    </location>
</feature>
<evidence type="ECO:0000313" key="3">
    <source>
        <dbReference type="EMBL" id="OBZ72680.1"/>
    </source>
</evidence>
<keyword evidence="2" id="KW-0732">Signal</keyword>
<evidence type="ECO:0000313" key="4">
    <source>
        <dbReference type="Proteomes" id="UP000092993"/>
    </source>
</evidence>